<feature type="transmembrane region" description="Helical" evidence="1">
    <location>
        <begin position="52"/>
        <end position="72"/>
    </location>
</feature>
<accession>A0ABY1I3C1</accession>
<name>A0ABY1I3C1_9ACTO</name>
<keyword evidence="1" id="KW-0472">Membrane</keyword>
<feature type="transmembrane region" description="Helical" evidence="1">
    <location>
        <begin position="79"/>
        <end position="102"/>
    </location>
</feature>
<sequence>MSAPEGAGSAIAQPTAAVFRRAGRRVAIIGTVTAVTTFVAGAAGGGRALAGAAWGSGAGLALTLITAVVLLVPWQRFPLLASGGVMLSFAAKIAVMVGVVLLAGPHREEFSGTWFLASLALALIVVTAVEVVTLAAGRTLVVESERGADPAPSRPADAR</sequence>
<dbReference type="Proteomes" id="UP000184390">
    <property type="component" value="Unassembled WGS sequence"/>
</dbReference>
<gene>
    <name evidence="2" type="ORF">SAMN05216246_10295</name>
</gene>
<dbReference type="EMBL" id="FQYL01000002">
    <property type="protein sequence ID" value="SHI43282.1"/>
    <property type="molecule type" value="Genomic_DNA"/>
</dbReference>
<feature type="transmembrane region" description="Helical" evidence="1">
    <location>
        <begin position="26"/>
        <end position="46"/>
    </location>
</feature>
<evidence type="ECO:0000256" key="1">
    <source>
        <dbReference type="SAM" id="Phobius"/>
    </source>
</evidence>
<proteinExistence type="predicted"/>
<evidence type="ECO:0000313" key="3">
    <source>
        <dbReference type="Proteomes" id="UP000184390"/>
    </source>
</evidence>
<keyword evidence="1" id="KW-1133">Transmembrane helix</keyword>
<feature type="transmembrane region" description="Helical" evidence="1">
    <location>
        <begin position="114"/>
        <end position="136"/>
    </location>
</feature>
<comment type="caution">
    <text evidence="2">The sequence shown here is derived from an EMBL/GenBank/DDBJ whole genome shotgun (WGS) entry which is preliminary data.</text>
</comment>
<dbReference type="RefSeq" id="WP_073451364.1">
    <property type="nucleotide sequence ID" value="NZ_FQYL01000002.1"/>
</dbReference>
<protein>
    <recommendedName>
        <fullName evidence="4">ATP synthase protein I</fullName>
    </recommendedName>
</protein>
<organism evidence="2 3">
    <name type="scientific">Actinomyces denticolens</name>
    <dbReference type="NCBI Taxonomy" id="52767"/>
    <lineage>
        <taxon>Bacteria</taxon>
        <taxon>Bacillati</taxon>
        <taxon>Actinomycetota</taxon>
        <taxon>Actinomycetes</taxon>
        <taxon>Actinomycetales</taxon>
        <taxon>Actinomycetaceae</taxon>
        <taxon>Actinomyces</taxon>
    </lineage>
</organism>
<keyword evidence="3" id="KW-1185">Reference proteome</keyword>
<evidence type="ECO:0000313" key="2">
    <source>
        <dbReference type="EMBL" id="SHI43282.1"/>
    </source>
</evidence>
<keyword evidence="1" id="KW-0812">Transmembrane</keyword>
<evidence type="ECO:0008006" key="4">
    <source>
        <dbReference type="Google" id="ProtNLM"/>
    </source>
</evidence>
<reference evidence="2 3" key="1">
    <citation type="submission" date="2016-11" db="EMBL/GenBank/DDBJ databases">
        <authorList>
            <person name="Varghese N."/>
            <person name="Submissions S."/>
        </authorList>
    </citation>
    <scope>NUCLEOTIDE SEQUENCE [LARGE SCALE GENOMIC DNA]</scope>
    <source>
        <strain evidence="2 3">PA</strain>
    </source>
</reference>